<evidence type="ECO:0000256" key="6">
    <source>
        <dbReference type="SAM" id="Phobius"/>
    </source>
</evidence>
<feature type="region of interest" description="Disordered" evidence="5">
    <location>
        <begin position="622"/>
        <end position="668"/>
    </location>
</feature>
<feature type="transmembrane region" description="Helical" evidence="6">
    <location>
        <begin position="243"/>
        <end position="266"/>
    </location>
</feature>
<comment type="caution">
    <text evidence="7">The sequence shown here is derived from an EMBL/GenBank/DDBJ whole genome shotgun (WGS) entry which is preliminary data.</text>
</comment>
<dbReference type="GO" id="GO:0022857">
    <property type="term" value="F:transmembrane transporter activity"/>
    <property type="evidence" value="ECO:0007669"/>
    <property type="project" value="InterPro"/>
</dbReference>
<keyword evidence="8" id="KW-1185">Reference proteome</keyword>
<name>A0A8K0UIN6_9AGAR</name>
<dbReference type="Pfam" id="PF07690">
    <property type="entry name" value="MFS_1"/>
    <property type="match status" value="1"/>
</dbReference>
<proteinExistence type="predicted"/>
<sequence>MGLTVDPGYQPTDPIVNASFTPFSPVVCTESTPLLPARPHRKPFYRPRPLWLVPFAIAASVVRGMTLAPRVQVFTQLSCNAIYGHDVYDHTNLIAIPFIHTPSYHSNLTLPHSDGDDDEPDPRAIPSHRCLSDPAVQAGAARIQTIMTTIGGLLSALTTGWWAHFGERHGRTRVLAAATLGLFLTDLTFILVSTPHSIFAAHGHKFLVVSPIIEGLLGGWTTLQGATSAYVSDCTSDGSRAQIFSRFAGVFYLGFSVGPTIGAYLIRHPLSMPGFPSTASGGIHNGQPTVTSVFYAAAMCSFINLLLVLFVFPESLDKKRAEAAREAAALGLDSMDDDSNEPESTPHGVLSRFFRPLVVFAPKRVQTPDGIQRTDWSLTILAIAIFGYLLSTGVFQIKYLYAGHVYNWGAEQLSYYISFVGLIRALHLLFVMPYLIATFKPKPKVKSTPPQTSGAPAKKPKPTLTQLAKEISFDLWLLRLSLFIDFLSHTLVTLAPASSTHGQAMFIAFTSLSSLASAVSPASNSFALSVMQLQSARAVTEVASKDAGPGQLFAALSMLQAVGQAILGPVVFGVVYSTTVARYPKAIFALSAAIIAAAITLVLFIKPNATLKPFKKQQLLRTPYDPEEDVERGRSRTSKDISRSSPHSIPVSASSSGSSSYPSYTFSR</sequence>
<feature type="transmembrane region" description="Helical" evidence="6">
    <location>
        <begin position="212"/>
        <end position="231"/>
    </location>
</feature>
<reference evidence="7" key="1">
    <citation type="journal article" date="2021" name="New Phytol.">
        <title>Evolutionary innovations through gain and loss of genes in the ectomycorrhizal Boletales.</title>
        <authorList>
            <person name="Wu G."/>
            <person name="Miyauchi S."/>
            <person name="Morin E."/>
            <person name="Kuo A."/>
            <person name="Drula E."/>
            <person name="Varga T."/>
            <person name="Kohler A."/>
            <person name="Feng B."/>
            <person name="Cao Y."/>
            <person name="Lipzen A."/>
            <person name="Daum C."/>
            <person name="Hundley H."/>
            <person name="Pangilinan J."/>
            <person name="Johnson J."/>
            <person name="Barry K."/>
            <person name="LaButti K."/>
            <person name="Ng V."/>
            <person name="Ahrendt S."/>
            <person name="Min B."/>
            <person name="Choi I.G."/>
            <person name="Park H."/>
            <person name="Plett J.M."/>
            <person name="Magnuson J."/>
            <person name="Spatafora J.W."/>
            <person name="Nagy L.G."/>
            <person name="Henrissat B."/>
            <person name="Grigoriev I.V."/>
            <person name="Yang Z.L."/>
            <person name="Xu J."/>
            <person name="Martin F.M."/>
        </authorList>
    </citation>
    <scope>NUCLEOTIDE SEQUENCE</scope>
    <source>
        <strain evidence="7">KKN 215</strain>
    </source>
</reference>
<dbReference type="PANTHER" id="PTHR23507">
    <property type="entry name" value="ZGC:174356"/>
    <property type="match status" value="1"/>
</dbReference>
<keyword evidence="3 6" id="KW-1133">Transmembrane helix</keyword>
<evidence type="ECO:0000256" key="4">
    <source>
        <dbReference type="ARBA" id="ARBA00023136"/>
    </source>
</evidence>
<dbReference type="AlphaFoldDB" id="A0A8K0UIN6"/>
<feature type="transmembrane region" description="Helical" evidence="6">
    <location>
        <begin position="174"/>
        <end position="192"/>
    </location>
</feature>
<evidence type="ECO:0000256" key="5">
    <source>
        <dbReference type="SAM" id="MobiDB-lite"/>
    </source>
</evidence>
<feature type="compositionally biased region" description="Low complexity" evidence="5">
    <location>
        <begin position="643"/>
        <end position="668"/>
    </location>
</feature>
<evidence type="ECO:0000313" key="8">
    <source>
        <dbReference type="Proteomes" id="UP000813824"/>
    </source>
</evidence>
<evidence type="ECO:0000256" key="2">
    <source>
        <dbReference type="ARBA" id="ARBA00022692"/>
    </source>
</evidence>
<dbReference type="SUPFAM" id="SSF103473">
    <property type="entry name" value="MFS general substrate transporter"/>
    <property type="match status" value="1"/>
</dbReference>
<evidence type="ECO:0000313" key="7">
    <source>
        <dbReference type="EMBL" id="KAH8093706.1"/>
    </source>
</evidence>
<keyword evidence="4 6" id="KW-0472">Membrane</keyword>
<feature type="transmembrane region" description="Helical" evidence="6">
    <location>
        <begin position="413"/>
        <end position="437"/>
    </location>
</feature>
<gene>
    <name evidence="7" type="ORF">BXZ70DRAFT_374869</name>
</gene>
<feature type="transmembrane region" description="Helical" evidence="6">
    <location>
        <begin position="378"/>
        <end position="401"/>
    </location>
</feature>
<accession>A0A8K0UIN6</accession>
<dbReference type="Gene3D" id="1.20.1250.20">
    <property type="entry name" value="MFS general substrate transporter like domains"/>
    <property type="match status" value="1"/>
</dbReference>
<keyword evidence="2 6" id="KW-0812">Transmembrane</keyword>
<evidence type="ECO:0000256" key="3">
    <source>
        <dbReference type="ARBA" id="ARBA00022989"/>
    </source>
</evidence>
<dbReference type="InterPro" id="IPR036259">
    <property type="entry name" value="MFS_trans_sf"/>
</dbReference>
<evidence type="ECO:0000256" key="1">
    <source>
        <dbReference type="ARBA" id="ARBA00004141"/>
    </source>
</evidence>
<dbReference type="InterPro" id="IPR011701">
    <property type="entry name" value="MFS"/>
</dbReference>
<feature type="transmembrane region" description="Helical" evidence="6">
    <location>
        <begin position="141"/>
        <end position="162"/>
    </location>
</feature>
<dbReference type="Proteomes" id="UP000813824">
    <property type="component" value="Unassembled WGS sequence"/>
</dbReference>
<feature type="transmembrane region" description="Helical" evidence="6">
    <location>
        <begin position="552"/>
        <end position="574"/>
    </location>
</feature>
<organism evidence="7 8">
    <name type="scientific">Cristinia sonorae</name>
    <dbReference type="NCBI Taxonomy" id="1940300"/>
    <lineage>
        <taxon>Eukaryota</taxon>
        <taxon>Fungi</taxon>
        <taxon>Dikarya</taxon>
        <taxon>Basidiomycota</taxon>
        <taxon>Agaricomycotina</taxon>
        <taxon>Agaricomycetes</taxon>
        <taxon>Agaricomycetidae</taxon>
        <taxon>Agaricales</taxon>
        <taxon>Pleurotineae</taxon>
        <taxon>Stephanosporaceae</taxon>
        <taxon>Cristinia</taxon>
    </lineage>
</organism>
<dbReference type="EMBL" id="JAEVFJ010000028">
    <property type="protein sequence ID" value="KAH8093706.1"/>
    <property type="molecule type" value="Genomic_DNA"/>
</dbReference>
<feature type="transmembrane region" description="Helical" evidence="6">
    <location>
        <begin position="476"/>
        <end position="498"/>
    </location>
</feature>
<feature type="transmembrane region" description="Helical" evidence="6">
    <location>
        <begin position="293"/>
        <end position="312"/>
    </location>
</feature>
<feature type="compositionally biased region" description="Basic and acidic residues" evidence="5">
    <location>
        <begin position="631"/>
        <end position="642"/>
    </location>
</feature>
<feature type="transmembrane region" description="Helical" evidence="6">
    <location>
        <begin position="586"/>
        <end position="605"/>
    </location>
</feature>
<dbReference type="GO" id="GO:0016020">
    <property type="term" value="C:membrane"/>
    <property type="evidence" value="ECO:0007669"/>
    <property type="project" value="UniProtKB-SubCell"/>
</dbReference>
<comment type="subcellular location">
    <subcellularLocation>
        <location evidence="1">Membrane</location>
        <topology evidence="1">Multi-pass membrane protein</topology>
    </subcellularLocation>
</comment>
<protein>
    <submittedName>
        <fullName evidence="7">MFS general substrate transporter</fullName>
    </submittedName>
</protein>
<dbReference type="OrthoDB" id="3026777at2759"/>
<dbReference type="PANTHER" id="PTHR23507:SF1">
    <property type="entry name" value="FI18259P1-RELATED"/>
    <property type="match status" value="1"/>
</dbReference>